<reference evidence="2" key="1">
    <citation type="submission" date="2018-01" db="EMBL/GenBank/DDBJ databases">
        <title>An insight into the sialome of Amazonian anophelines.</title>
        <authorList>
            <person name="Ribeiro J.M."/>
            <person name="Scarpassa V."/>
            <person name="Calvo E."/>
        </authorList>
    </citation>
    <scope>NUCLEOTIDE SEQUENCE</scope>
    <source>
        <tissue evidence="2">Salivary glands</tissue>
    </source>
</reference>
<proteinExistence type="predicted"/>
<evidence type="ECO:0000313" key="2">
    <source>
        <dbReference type="EMBL" id="MBW47176.1"/>
    </source>
</evidence>
<feature type="region of interest" description="Disordered" evidence="1">
    <location>
        <begin position="67"/>
        <end position="102"/>
    </location>
</feature>
<name>A0A2M4B2D4_9DIPT</name>
<dbReference type="AlphaFoldDB" id="A0A2M4B2D4"/>
<accession>A0A2M4B2D4</accession>
<protein>
    <submittedName>
        <fullName evidence="2">Putative secreted protein</fullName>
    </submittedName>
</protein>
<feature type="compositionally biased region" description="Basic and acidic residues" evidence="1">
    <location>
        <begin position="67"/>
        <end position="78"/>
    </location>
</feature>
<organism evidence="2">
    <name type="scientific">Anopheles triannulatus</name>
    <dbReference type="NCBI Taxonomy" id="58253"/>
    <lineage>
        <taxon>Eukaryota</taxon>
        <taxon>Metazoa</taxon>
        <taxon>Ecdysozoa</taxon>
        <taxon>Arthropoda</taxon>
        <taxon>Hexapoda</taxon>
        <taxon>Insecta</taxon>
        <taxon>Pterygota</taxon>
        <taxon>Neoptera</taxon>
        <taxon>Endopterygota</taxon>
        <taxon>Diptera</taxon>
        <taxon>Nematocera</taxon>
        <taxon>Culicoidea</taxon>
        <taxon>Culicidae</taxon>
        <taxon>Anophelinae</taxon>
        <taxon>Anopheles</taxon>
    </lineage>
</organism>
<evidence type="ECO:0000256" key="1">
    <source>
        <dbReference type="SAM" id="MobiDB-lite"/>
    </source>
</evidence>
<dbReference type="EMBL" id="GGFK01013855">
    <property type="protein sequence ID" value="MBW47176.1"/>
    <property type="molecule type" value="Transcribed_RNA"/>
</dbReference>
<sequence length="147" mass="15608">MRSASVVVSAYTVAARHPTASAAGDVTEGAALVMVGTVATVPVDEFCQTKHSPHRHRSAAHYRCKFRDHSRKDDDPIHRIHRHRHPPSCQGHQTRRKTSTTVDPVAAAAVVETGAAGAAKAAAEVTYRAGAADGAAGRLRRSVGRPF</sequence>